<evidence type="ECO:0000259" key="1">
    <source>
        <dbReference type="PROSITE" id="PS50181"/>
    </source>
</evidence>
<evidence type="ECO:0000313" key="3">
    <source>
        <dbReference type="Proteomes" id="UP000636800"/>
    </source>
</evidence>
<dbReference type="SUPFAM" id="SSF81383">
    <property type="entry name" value="F-box domain"/>
    <property type="match status" value="1"/>
</dbReference>
<feature type="domain" description="F-box" evidence="1">
    <location>
        <begin position="125"/>
        <end position="171"/>
    </location>
</feature>
<dbReference type="AlphaFoldDB" id="A0A835V7A9"/>
<dbReference type="Pfam" id="PF12937">
    <property type="entry name" value="F-box-like"/>
    <property type="match status" value="1"/>
</dbReference>
<dbReference type="InterPro" id="IPR057039">
    <property type="entry name" value="At5g52880_ARM"/>
</dbReference>
<dbReference type="InterPro" id="IPR001810">
    <property type="entry name" value="F-box_dom"/>
</dbReference>
<proteinExistence type="predicted"/>
<name>A0A835V7A9_VANPL</name>
<sequence>MMPPYLFEEGGSLAVERYELLGLKDALNRPSDYSSACQELAAILRIAYSKLPKNVQSSIFCDVICAFRLLGGFETCSGIAAVYLLVQAAEVALPKQKKTVVTSEFKHAMVAHKRLCKARQYEGHFPGSVHLPHDVLLHIFRFFDMRSLLTASSVCWAWNAAAKDNMLWMTQYSIFFVKLNISSQKNSQFSDFVGEVDDALLKGDENLSTNFDWRGAFKRKFTGSSSWRLRPHRGFCRHCKCIIWLSGLTCNMPHKCCGSIKGRLKIKPMSVHMLVDYLLGEENSGESSRTATDVIIRKR</sequence>
<protein>
    <recommendedName>
        <fullName evidence="1">F-box domain-containing protein</fullName>
    </recommendedName>
</protein>
<dbReference type="SMART" id="SM00256">
    <property type="entry name" value="FBOX"/>
    <property type="match status" value="1"/>
</dbReference>
<comment type="caution">
    <text evidence="2">The sequence shown here is derived from an EMBL/GenBank/DDBJ whole genome shotgun (WGS) entry which is preliminary data.</text>
</comment>
<evidence type="ECO:0000313" key="2">
    <source>
        <dbReference type="EMBL" id="KAG0485696.1"/>
    </source>
</evidence>
<reference evidence="2 3" key="1">
    <citation type="journal article" date="2020" name="Nat. Food">
        <title>A phased Vanilla planifolia genome enables genetic improvement of flavour and production.</title>
        <authorList>
            <person name="Hasing T."/>
            <person name="Tang H."/>
            <person name="Brym M."/>
            <person name="Khazi F."/>
            <person name="Huang T."/>
            <person name="Chambers A.H."/>
        </authorList>
    </citation>
    <scope>NUCLEOTIDE SEQUENCE [LARGE SCALE GENOMIC DNA]</scope>
    <source>
        <tissue evidence="2">Leaf</tissue>
    </source>
</reference>
<dbReference type="EMBL" id="JADCNL010000004">
    <property type="protein sequence ID" value="KAG0485696.1"/>
    <property type="molecule type" value="Genomic_DNA"/>
</dbReference>
<dbReference type="Proteomes" id="UP000636800">
    <property type="component" value="Unassembled WGS sequence"/>
</dbReference>
<gene>
    <name evidence="2" type="ORF">HPP92_009775</name>
</gene>
<dbReference type="InterPro" id="IPR036047">
    <property type="entry name" value="F-box-like_dom_sf"/>
</dbReference>
<dbReference type="Gene3D" id="1.20.1280.50">
    <property type="match status" value="1"/>
</dbReference>
<dbReference type="Pfam" id="PF24104">
    <property type="entry name" value="At5g52880_ARM"/>
    <property type="match status" value="1"/>
</dbReference>
<dbReference type="PROSITE" id="PS50181">
    <property type="entry name" value="FBOX"/>
    <property type="match status" value="1"/>
</dbReference>
<dbReference type="OrthoDB" id="193931at2759"/>
<keyword evidence="3" id="KW-1185">Reference proteome</keyword>
<organism evidence="2 3">
    <name type="scientific">Vanilla planifolia</name>
    <name type="common">Vanilla</name>
    <dbReference type="NCBI Taxonomy" id="51239"/>
    <lineage>
        <taxon>Eukaryota</taxon>
        <taxon>Viridiplantae</taxon>
        <taxon>Streptophyta</taxon>
        <taxon>Embryophyta</taxon>
        <taxon>Tracheophyta</taxon>
        <taxon>Spermatophyta</taxon>
        <taxon>Magnoliopsida</taxon>
        <taxon>Liliopsida</taxon>
        <taxon>Asparagales</taxon>
        <taxon>Orchidaceae</taxon>
        <taxon>Vanilloideae</taxon>
        <taxon>Vanilleae</taxon>
        <taxon>Vanilla</taxon>
    </lineage>
</organism>
<dbReference type="PANTHER" id="PTHR47744:SF1">
    <property type="entry name" value="OS05G0526300 PROTEIN"/>
    <property type="match status" value="1"/>
</dbReference>
<accession>A0A835V7A9</accession>
<dbReference type="PANTHER" id="PTHR47744">
    <property type="entry name" value="OS05G0526300 PROTEIN"/>
    <property type="match status" value="1"/>
</dbReference>